<dbReference type="PIRSF" id="PIRSF001488">
    <property type="entry name" value="Tdi_protein"/>
    <property type="match status" value="1"/>
</dbReference>
<dbReference type="InterPro" id="IPR036249">
    <property type="entry name" value="Thioredoxin-like_sf"/>
</dbReference>
<keyword evidence="10" id="KW-1185">Reference proteome</keyword>
<feature type="signal peptide" evidence="7">
    <location>
        <begin position="1"/>
        <end position="20"/>
    </location>
</feature>
<feature type="disulfide bond" description="Redox-active" evidence="6">
    <location>
        <begin position="51"/>
        <end position="54"/>
    </location>
</feature>
<dbReference type="OrthoDB" id="9784896at2"/>
<dbReference type="Pfam" id="PF01323">
    <property type="entry name" value="DSBA"/>
    <property type="match status" value="1"/>
</dbReference>
<comment type="similarity">
    <text evidence="1">Belongs to the thioredoxin family. DsbA subfamily.</text>
</comment>
<accession>A0A1G8JF83</accession>
<keyword evidence="5" id="KW-0574">Periplasm</keyword>
<dbReference type="InterPro" id="IPR050824">
    <property type="entry name" value="Thiol_disulfide_DsbA"/>
</dbReference>
<dbReference type="SUPFAM" id="SSF52833">
    <property type="entry name" value="Thioredoxin-like"/>
    <property type="match status" value="1"/>
</dbReference>
<keyword evidence="3 5" id="KW-1015">Disulfide bond</keyword>
<dbReference type="Gene3D" id="3.40.30.10">
    <property type="entry name" value="Glutaredoxin"/>
    <property type="match status" value="1"/>
</dbReference>
<proteinExistence type="inferred from homology"/>
<evidence type="ECO:0000313" key="9">
    <source>
        <dbReference type="EMBL" id="SDI29826.1"/>
    </source>
</evidence>
<dbReference type="Proteomes" id="UP000199527">
    <property type="component" value="Unassembled WGS sequence"/>
</dbReference>
<gene>
    <name evidence="9" type="ORF">SAMN04488540_10137</name>
</gene>
<evidence type="ECO:0000313" key="10">
    <source>
        <dbReference type="Proteomes" id="UP000199527"/>
    </source>
</evidence>
<evidence type="ECO:0000259" key="8">
    <source>
        <dbReference type="Pfam" id="PF01323"/>
    </source>
</evidence>
<dbReference type="InterPro" id="IPR023205">
    <property type="entry name" value="DsbA/DsbL"/>
</dbReference>
<dbReference type="GO" id="GO:0042597">
    <property type="term" value="C:periplasmic space"/>
    <property type="evidence" value="ECO:0007669"/>
    <property type="project" value="UniProtKB-SubCell"/>
</dbReference>
<dbReference type="InterPro" id="IPR001853">
    <property type="entry name" value="DSBA-like_thioredoxin_dom"/>
</dbReference>
<dbReference type="PANTHER" id="PTHR35891:SF2">
    <property type="entry name" value="THIOL:DISULFIDE INTERCHANGE PROTEIN DSBA"/>
    <property type="match status" value="1"/>
</dbReference>
<dbReference type="GO" id="GO:0016491">
    <property type="term" value="F:oxidoreductase activity"/>
    <property type="evidence" value="ECO:0007669"/>
    <property type="project" value="InterPro"/>
</dbReference>
<dbReference type="CDD" id="cd03019">
    <property type="entry name" value="DsbA_DsbA"/>
    <property type="match status" value="1"/>
</dbReference>
<keyword evidence="2 7" id="KW-0732">Signal</keyword>
<feature type="chain" id="PRO_5011672674" description="Thiol:disulfide interchange protein" evidence="7">
    <location>
        <begin position="21"/>
        <end position="216"/>
    </location>
</feature>
<evidence type="ECO:0000256" key="3">
    <source>
        <dbReference type="ARBA" id="ARBA00023157"/>
    </source>
</evidence>
<name>A0A1G8JF83_9GAMM</name>
<protein>
    <recommendedName>
        <fullName evidence="5">Thiol:disulfide interchange protein</fullName>
    </recommendedName>
</protein>
<reference evidence="10" key="1">
    <citation type="submission" date="2016-10" db="EMBL/GenBank/DDBJ databases">
        <authorList>
            <person name="Varghese N."/>
            <person name="Submissions S."/>
        </authorList>
    </citation>
    <scope>NUCLEOTIDE SEQUENCE [LARGE SCALE GENOMIC DNA]</scope>
    <source>
        <strain evidence="10">DSM 23317</strain>
    </source>
</reference>
<sequence>MSKRIALAVALMIAPLATWAAQFTEGTHYSVVSQGPATEQPTIKEFFSLYCHNCITMEKRYLPLIKPGLDKSIDFQQAHVDFMNSDIGNEVILSLAVMQEMGVTDKVKIPMFDILAGGAHDHAPGAHDAEKEDKIKTRDDIKKVFTDNGVDVSDYDNIAASKAVQSKVMTWMMEQQKFRIQSVPTFIINDKYMINMRNIETLGQLTDLMNYLATQK</sequence>
<keyword evidence="4" id="KW-0676">Redox-active center</keyword>
<feature type="domain" description="DSBA-like thioredoxin" evidence="8">
    <location>
        <begin position="42"/>
        <end position="201"/>
    </location>
</feature>
<dbReference type="RefSeq" id="WP_090359879.1">
    <property type="nucleotide sequence ID" value="NZ_FNEM01000001.1"/>
</dbReference>
<dbReference type="EMBL" id="FNEM01000001">
    <property type="protein sequence ID" value="SDI29826.1"/>
    <property type="molecule type" value="Genomic_DNA"/>
</dbReference>
<evidence type="ECO:0000256" key="1">
    <source>
        <dbReference type="ARBA" id="ARBA00005791"/>
    </source>
</evidence>
<evidence type="ECO:0000256" key="4">
    <source>
        <dbReference type="ARBA" id="ARBA00023284"/>
    </source>
</evidence>
<evidence type="ECO:0000256" key="2">
    <source>
        <dbReference type="ARBA" id="ARBA00022729"/>
    </source>
</evidence>
<dbReference type="AlphaFoldDB" id="A0A1G8JF83"/>
<comment type="subcellular location">
    <subcellularLocation>
        <location evidence="5">Periplasm</location>
    </subcellularLocation>
</comment>
<evidence type="ECO:0000256" key="7">
    <source>
        <dbReference type="SAM" id="SignalP"/>
    </source>
</evidence>
<evidence type="ECO:0000256" key="5">
    <source>
        <dbReference type="PIRNR" id="PIRNR001488"/>
    </source>
</evidence>
<organism evidence="9 10">
    <name type="scientific">Ferrimonas sediminum</name>
    <dbReference type="NCBI Taxonomy" id="718193"/>
    <lineage>
        <taxon>Bacteria</taxon>
        <taxon>Pseudomonadati</taxon>
        <taxon>Pseudomonadota</taxon>
        <taxon>Gammaproteobacteria</taxon>
        <taxon>Alteromonadales</taxon>
        <taxon>Ferrimonadaceae</taxon>
        <taxon>Ferrimonas</taxon>
    </lineage>
</organism>
<evidence type="ECO:0000256" key="6">
    <source>
        <dbReference type="PIRSR" id="PIRSR001488-1"/>
    </source>
</evidence>
<dbReference type="PANTHER" id="PTHR35891">
    <property type="entry name" value="THIOL:DISULFIDE INTERCHANGE PROTEIN DSBA"/>
    <property type="match status" value="1"/>
</dbReference>